<feature type="transmembrane region" description="Helical" evidence="1">
    <location>
        <begin position="12"/>
        <end position="35"/>
    </location>
</feature>
<dbReference type="PANTHER" id="PTHR40446">
    <property type="entry name" value="N-ACETYLGLUCOSAMINE-1-PHOSPHODIESTER ALPHA-N-ACETYLGLUCOSAMINIDASE"/>
    <property type="match status" value="1"/>
</dbReference>
<dbReference type="InterPro" id="IPR018711">
    <property type="entry name" value="NAGPA"/>
</dbReference>
<dbReference type="OrthoDB" id="9809781at2"/>
<evidence type="ECO:0000313" key="3">
    <source>
        <dbReference type="EMBL" id="SHE34835.1"/>
    </source>
</evidence>
<keyword evidence="4" id="KW-1185">Reference proteome</keyword>
<gene>
    <name evidence="3" type="ORF">SAMN05443638_101142</name>
</gene>
<reference evidence="3 4" key="1">
    <citation type="submission" date="2016-11" db="EMBL/GenBank/DDBJ databases">
        <authorList>
            <person name="Jaros S."/>
            <person name="Januszkiewicz K."/>
            <person name="Wedrychowicz H."/>
        </authorList>
    </citation>
    <scope>NUCLEOTIDE SEQUENCE [LARGE SCALE GENOMIC DNA]</scope>
    <source>
        <strain evidence="3 4">DSM 2631</strain>
    </source>
</reference>
<keyword evidence="1" id="KW-0472">Membrane</keyword>
<name>A0A1M4SRN5_9CLOT</name>
<evidence type="ECO:0000313" key="4">
    <source>
        <dbReference type="Proteomes" id="UP000184035"/>
    </source>
</evidence>
<dbReference type="EMBL" id="FQVM01000001">
    <property type="protein sequence ID" value="SHE34835.1"/>
    <property type="molecule type" value="Genomic_DNA"/>
</dbReference>
<accession>A0A1M4SRN5</accession>
<evidence type="ECO:0000259" key="2">
    <source>
        <dbReference type="Pfam" id="PF09992"/>
    </source>
</evidence>
<dbReference type="PANTHER" id="PTHR40446:SF2">
    <property type="entry name" value="N-ACETYLGLUCOSAMINE-1-PHOSPHODIESTER ALPHA-N-ACETYLGLUCOSAMINIDASE"/>
    <property type="match status" value="1"/>
</dbReference>
<organism evidence="3 4">
    <name type="scientific">Clostridium fallax</name>
    <dbReference type="NCBI Taxonomy" id="1533"/>
    <lineage>
        <taxon>Bacteria</taxon>
        <taxon>Bacillati</taxon>
        <taxon>Bacillota</taxon>
        <taxon>Clostridia</taxon>
        <taxon>Eubacteriales</taxon>
        <taxon>Clostridiaceae</taxon>
        <taxon>Clostridium</taxon>
    </lineage>
</organism>
<dbReference type="Proteomes" id="UP000184035">
    <property type="component" value="Unassembled WGS sequence"/>
</dbReference>
<dbReference type="Pfam" id="PF09992">
    <property type="entry name" value="NAGPA"/>
    <property type="match status" value="1"/>
</dbReference>
<keyword evidence="1" id="KW-0812">Transmembrane</keyword>
<dbReference type="AlphaFoldDB" id="A0A1M4SRN5"/>
<proteinExistence type="predicted"/>
<evidence type="ECO:0000256" key="1">
    <source>
        <dbReference type="SAM" id="Phobius"/>
    </source>
</evidence>
<sequence length="330" mass="36590">MKLNKKHIKTFLFFILFEILFLGITTPILFLYGPYENVRKMAISTVLETRHKYLVDKYIPQSVVDKALGVKKETDTTEVTGSGPNVQIKYKNDNEITRYNIQTDTFDGYLLEIKDPTKIKVAMTKYLGKNGQKTSEMAEERDAVAAINGGAFVDKSSDGTMYAGTGALPGGFVISDGKVVYPKDNIDKKEKENVVAFTKEGKLIVGDRSISELEKLNVKEAMCFRPPTLIMNGKGLIKDRYEGGLNPRTAIGQKEDGTVLFLVIDGRKSITKMGATLYDVQEVLLDYGAVNAGNLDGGYSSTMYYNGEVINSPNSWNGERAVATAFYVER</sequence>
<dbReference type="STRING" id="1533.SAMN05443638_101142"/>
<dbReference type="RefSeq" id="WP_072892302.1">
    <property type="nucleotide sequence ID" value="NZ_FQVM01000001.1"/>
</dbReference>
<feature type="domain" description="Phosphodiester glycosidase" evidence="2">
    <location>
        <begin position="142"/>
        <end position="328"/>
    </location>
</feature>
<protein>
    <submittedName>
        <fullName evidence="3">Exopolysaccharide biosynthesis protein</fullName>
    </submittedName>
</protein>
<keyword evidence="1" id="KW-1133">Transmembrane helix</keyword>